<dbReference type="GO" id="GO:0032259">
    <property type="term" value="P:methylation"/>
    <property type="evidence" value="ECO:0007669"/>
    <property type="project" value="UniProtKB-KW"/>
</dbReference>
<evidence type="ECO:0000256" key="1">
    <source>
        <dbReference type="ARBA" id="ARBA00001541"/>
    </source>
</evidence>
<evidence type="ECO:0000313" key="9">
    <source>
        <dbReference type="Proteomes" id="UP000261704"/>
    </source>
</evidence>
<comment type="catalytic activity">
    <reaction evidence="1 5">
        <text>L-glutamyl-[protein] + S-adenosyl-L-methionine = [protein]-L-glutamate 5-O-methyl ester + S-adenosyl-L-homocysteine</text>
        <dbReference type="Rhea" id="RHEA:24452"/>
        <dbReference type="Rhea" id="RHEA-COMP:10208"/>
        <dbReference type="Rhea" id="RHEA-COMP:10311"/>
        <dbReference type="ChEBI" id="CHEBI:29973"/>
        <dbReference type="ChEBI" id="CHEBI:57856"/>
        <dbReference type="ChEBI" id="CHEBI:59789"/>
        <dbReference type="ChEBI" id="CHEBI:82795"/>
        <dbReference type="EC" id="2.1.1.80"/>
    </reaction>
</comment>
<feature type="binding site" evidence="6">
    <location>
        <position position="125"/>
    </location>
    <ligand>
        <name>S-adenosyl-L-methionine</name>
        <dbReference type="ChEBI" id="CHEBI:59789"/>
    </ligand>
</feature>
<feature type="binding site" evidence="6">
    <location>
        <begin position="209"/>
        <end position="210"/>
    </location>
    <ligand>
        <name>S-adenosyl-L-methionine</name>
        <dbReference type="ChEBI" id="CHEBI:59789"/>
    </ligand>
</feature>
<dbReference type="PANTHER" id="PTHR24422:SF19">
    <property type="entry name" value="CHEMOTAXIS PROTEIN METHYLTRANSFERASE"/>
    <property type="match status" value="1"/>
</dbReference>
<evidence type="ECO:0000259" key="7">
    <source>
        <dbReference type="PROSITE" id="PS50123"/>
    </source>
</evidence>
<dbReference type="InterPro" id="IPR022642">
    <property type="entry name" value="CheR_C"/>
</dbReference>
<dbReference type="Gene3D" id="3.40.50.150">
    <property type="entry name" value="Vaccinia Virus protein VP39"/>
    <property type="match status" value="1"/>
</dbReference>
<sequence>MHQPQQHSPDMSEADFQVIADIAHQEAGLVFTPEKASLVRSRINRRLRKLGIKRFSDYIAYITSPKGEGERKSMIYSLTTNISSFFRESHHFDLFANKVFPQLLSNARNGGRVRIWSAGCSSGQEPYSIAMTMHSIAPDITKLDIKVLATDIDADVLEVAKTGFYHSSEIENIIENYRTEYFSPSTSGTQNGYLIDNRIRSLITFRELNLLHDWPMNGLFDAIFCRNVVIYFDEATQLRLWPRFEKATAPKGWLFVGHSERLSEKLDTSFQNVGPTTYRLPN</sequence>
<name>A0A347UH17_9RHOB</name>
<feature type="domain" description="CheR-type methyltransferase" evidence="7">
    <location>
        <begin position="4"/>
        <end position="282"/>
    </location>
</feature>
<feature type="binding site" evidence="6">
    <location>
        <position position="81"/>
    </location>
    <ligand>
        <name>S-adenosyl-L-methionine</name>
        <dbReference type="ChEBI" id="CHEBI:59789"/>
    </ligand>
</feature>
<dbReference type="KEGG" id="pamo:BAR1_09510"/>
<dbReference type="SUPFAM" id="SSF53335">
    <property type="entry name" value="S-adenosyl-L-methionine-dependent methyltransferases"/>
    <property type="match status" value="1"/>
</dbReference>
<keyword evidence="3 5" id="KW-0808">Transferase</keyword>
<dbReference type="PROSITE" id="PS50123">
    <property type="entry name" value="CHER"/>
    <property type="match status" value="1"/>
</dbReference>
<dbReference type="InterPro" id="IPR050903">
    <property type="entry name" value="Bact_Chemotaxis_MeTrfase"/>
</dbReference>
<dbReference type="PRINTS" id="PR00996">
    <property type="entry name" value="CHERMTFRASE"/>
</dbReference>
<evidence type="ECO:0000256" key="2">
    <source>
        <dbReference type="ARBA" id="ARBA00022603"/>
    </source>
</evidence>
<dbReference type="InterPro" id="IPR026024">
    <property type="entry name" value="Chemotaxis_MeTrfase_CheR"/>
</dbReference>
<dbReference type="Pfam" id="PF01739">
    <property type="entry name" value="CheR"/>
    <property type="match status" value="1"/>
</dbReference>
<proteinExistence type="predicted"/>
<organism evidence="8 9">
    <name type="scientific">Profundibacter amoris</name>
    <dbReference type="NCBI Taxonomy" id="2171755"/>
    <lineage>
        <taxon>Bacteria</taxon>
        <taxon>Pseudomonadati</taxon>
        <taxon>Pseudomonadota</taxon>
        <taxon>Alphaproteobacteria</taxon>
        <taxon>Rhodobacterales</taxon>
        <taxon>Paracoccaceae</taxon>
        <taxon>Profundibacter</taxon>
    </lineage>
</organism>
<accession>A0A347UH17</accession>
<dbReference type="InterPro" id="IPR036804">
    <property type="entry name" value="CheR_N_sf"/>
</dbReference>
<evidence type="ECO:0000256" key="5">
    <source>
        <dbReference type="PIRNR" id="PIRNR000410"/>
    </source>
</evidence>
<dbReference type="PANTHER" id="PTHR24422">
    <property type="entry name" value="CHEMOTAXIS PROTEIN METHYLTRANSFERASE"/>
    <property type="match status" value="1"/>
</dbReference>
<dbReference type="OrthoDB" id="9816309at2"/>
<dbReference type="SMART" id="SM00138">
    <property type="entry name" value="MeTrc"/>
    <property type="match status" value="1"/>
</dbReference>
<dbReference type="Pfam" id="PF03705">
    <property type="entry name" value="CheR_N"/>
    <property type="match status" value="1"/>
</dbReference>
<keyword evidence="9" id="KW-1185">Reference proteome</keyword>
<dbReference type="InterPro" id="IPR022641">
    <property type="entry name" value="CheR_N"/>
</dbReference>
<feature type="binding site" evidence="6">
    <location>
        <position position="151"/>
    </location>
    <ligand>
        <name>S-adenosyl-L-methionine</name>
        <dbReference type="ChEBI" id="CHEBI:59789"/>
    </ligand>
</feature>
<feature type="binding site" evidence="6">
    <location>
        <position position="87"/>
    </location>
    <ligand>
        <name>S-adenosyl-L-methionine</name>
        <dbReference type="ChEBI" id="CHEBI:59789"/>
    </ligand>
</feature>
<gene>
    <name evidence="8" type="ORF">BAR1_09510</name>
</gene>
<dbReference type="Proteomes" id="UP000261704">
    <property type="component" value="Chromosome"/>
</dbReference>
<feature type="binding site" evidence="6">
    <location>
        <begin position="226"/>
        <end position="227"/>
    </location>
    <ligand>
        <name>S-adenosyl-L-methionine</name>
        <dbReference type="ChEBI" id="CHEBI:59789"/>
    </ligand>
</feature>
<dbReference type="GO" id="GO:0008983">
    <property type="term" value="F:protein-glutamate O-methyltransferase activity"/>
    <property type="evidence" value="ECO:0007669"/>
    <property type="project" value="UniProtKB-EC"/>
</dbReference>
<dbReference type="InterPro" id="IPR000780">
    <property type="entry name" value="CheR_MeTrfase"/>
</dbReference>
<protein>
    <recommendedName>
        <fullName evidence="5">Chemotaxis protein methyltransferase</fullName>
        <ecNumber evidence="5">2.1.1.80</ecNumber>
    </recommendedName>
</protein>
<dbReference type="Gene3D" id="1.10.155.10">
    <property type="entry name" value="Chemotaxis receptor methyltransferase CheR, N-terminal domain"/>
    <property type="match status" value="1"/>
</dbReference>
<dbReference type="SUPFAM" id="SSF47757">
    <property type="entry name" value="Chemotaxis receptor methyltransferase CheR, N-terminal domain"/>
    <property type="match status" value="1"/>
</dbReference>
<evidence type="ECO:0000313" key="8">
    <source>
        <dbReference type="EMBL" id="AXX98145.1"/>
    </source>
</evidence>
<dbReference type="PIRSF" id="PIRSF000410">
    <property type="entry name" value="CheR"/>
    <property type="match status" value="1"/>
</dbReference>
<dbReference type="EC" id="2.1.1.80" evidence="5"/>
<keyword evidence="4 5" id="KW-0949">S-adenosyl-L-methionine</keyword>
<feature type="binding site" evidence="6">
    <location>
        <position position="83"/>
    </location>
    <ligand>
        <name>S-adenosyl-L-methionine</name>
        <dbReference type="ChEBI" id="CHEBI:59789"/>
    </ligand>
</feature>
<dbReference type="AlphaFoldDB" id="A0A347UH17"/>
<evidence type="ECO:0000256" key="3">
    <source>
        <dbReference type="ARBA" id="ARBA00022679"/>
    </source>
</evidence>
<keyword evidence="2 5" id="KW-0489">Methyltransferase</keyword>
<evidence type="ECO:0000256" key="4">
    <source>
        <dbReference type="ARBA" id="ARBA00022691"/>
    </source>
</evidence>
<reference evidence="8 9" key="1">
    <citation type="submission" date="2018-09" db="EMBL/GenBank/DDBJ databases">
        <title>Profundibacter amoris BAR1 gen. nov., sp. nov., a new member of the Roseobacter clade isolated at Lokis Castle Vent Field on the Arctic Mid-Oceanic Ridge.</title>
        <authorList>
            <person name="Le Moine Bauer S."/>
            <person name="Sjoeberg A.G."/>
            <person name="L'Haridon S."/>
            <person name="Stokke R."/>
            <person name="Roalkvam I."/>
            <person name="Steen I.H."/>
            <person name="Dahle H."/>
        </authorList>
    </citation>
    <scope>NUCLEOTIDE SEQUENCE [LARGE SCALE GENOMIC DNA]</scope>
    <source>
        <strain evidence="8 9">BAR1</strain>
    </source>
</reference>
<dbReference type="RefSeq" id="WP_118942801.1">
    <property type="nucleotide sequence ID" value="NZ_CP032125.1"/>
</dbReference>
<dbReference type="EMBL" id="CP032125">
    <property type="protein sequence ID" value="AXX98145.1"/>
    <property type="molecule type" value="Genomic_DNA"/>
</dbReference>
<dbReference type="InterPro" id="IPR029063">
    <property type="entry name" value="SAM-dependent_MTases_sf"/>
</dbReference>
<comment type="function">
    <text evidence="5">Methylation of the membrane-bound methyl-accepting chemotaxis proteins (MCP) to form gamma-glutamyl methyl ester residues in MCP.</text>
</comment>
<evidence type="ECO:0000256" key="6">
    <source>
        <dbReference type="PIRSR" id="PIRSR000410-1"/>
    </source>
</evidence>